<evidence type="ECO:0000313" key="2">
    <source>
        <dbReference type="Proteomes" id="UP001322219"/>
    </source>
</evidence>
<protein>
    <submittedName>
        <fullName evidence="1">Uncharacterized protein</fullName>
    </submittedName>
</protein>
<accession>A0ABZ0QZT9</accession>
<gene>
    <name evidence="1" type="ORF">FBHYGVHD_CDS0098</name>
</gene>
<reference evidence="1 2" key="1">
    <citation type="submission" date="2023-10" db="EMBL/GenBank/DDBJ databases">
        <title>Genome Sequence of the Siphoviridae Staphylococcus aureus Phage MVC_VPHSA1.</title>
        <authorList>
            <person name="Deepak S.J."/>
            <person name="Porteen K."/>
            <person name="Wilfred R."/>
            <person name="Anbazhagan S."/>
            <person name="Elango A."/>
            <person name="Senthil Kumar T."/>
            <person name="Narendra B."/>
            <person name="Sureshkannan S."/>
            <person name="Nithya Quintoil M."/>
            <person name="Charley C.A."/>
            <person name="Teresa S."/>
            <person name="Raghavendra A.G."/>
        </authorList>
    </citation>
    <scope>NUCLEOTIDE SEQUENCE [LARGE SCALE GENOMIC DNA]</scope>
</reference>
<name>A0ABZ0QZT9_9CAUD</name>
<proteinExistence type="predicted"/>
<evidence type="ECO:0000313" key="1">
    <source>
        <dbReference type="EMBL" id="WPF64945.1"/>
    </source>
</evidence>
<sequence length="58" mass="6580">MKKKVVRRLILELSEEEANAIVTALERGEYSVDVNSEARDIIVRAQIILREFVGGVDH</sequence>
<keyword evidence="2" id="KW-1185">Reference proteome</keyword>
<dbReference type="Proteomes" id="UP001322219">
    <property type="component" value="Segment"/>
</dbReference>
<organism evidence="1 2">
    <name type="scientific">Staphylococcus phage MVC_VPHSA1</name>
    <dbReference type="NCBI Taxonomy" id="3088876"/>
    <lineage>
        <taxon>Viruses</taxon>
        <taxon>Duplodnaviria</taxon>
        <taxon>Heunggongvirae</taxon>
        <taxon>Uroviricota</taxon>
        <taxon>Caudoviricetes</taxon>
        <taxon>Ehrlichviridae</taxon>
        <taxon>Chennaivirus</taxon>
        <taxon>Chennaivirus MVCVPHSA1</taxon>
    </lineage>
</organism>
<dbReference type="EMBL" id="OR670591">
    <property type="protein sequence ID" value="WPF64945.1"/>
    <property type="molecule type" value="Genomic_DNA"/>
</dbReference>